<dbReference type="Proteomes" id="UP000811899">
    <property type="component" value="Unassembled WGS sequence"/>
</dbReference>
<protein>
    <submittedName>
        <fullName evidence="2">Fibronectin type III domain-containing protein</fullName>
    </submittedName>
</protein>
<dbReference type="CDD" id="cd14256">
    <property type="entry name" value="Dockerin_I"/>
    <property type="match status" value="1"/>
</dbReference>
<evidence type="ECO:0000313" key="3">
    <source>
        <dbReference type="Proteomes" id="UP000811899"/>
    </source>
</evidence>
<keyword evidence="3" id="KW-1185">Reference proteome</keyword>
<comment type="caution">
    <text evidence="2">The sequence shown here is derived from an EMBL/GenBank/DDBJ whole genome shotgun (WGS) entry which is preliminary data.</text>
</comment>
<dbReference type="PROSITE" id="PS00018">
    <property type="entry name" value="EF_HAND_1"/>
    <property type="match status" value="1"/>
</dbReference>
<dbReference type="InterPro" id="IPR036439">
    <property type="entry name" value="Dockerin_dom_sf"/>
</dbReference>
<gene>
    <name evidence="2" type="ORF">KI809_00175</name>
</gene>
<dbReference type="InterPro" id="IPR013783">
    <property type="entry name" value="Ig-like_fold"/>
</dbReference>
<feature type="domain" description="Fibronectin type-III" evidence="1">
    <location>
        <begin position="14"/>
        <end position="112"/>
    </location>
</feature>
<dbReference type="Gene3D" id="1.10.1330.10">
    <property type="entry name" value="Dockerin domain"/>
    <property type="match status" value="1"/>
</dbReference>
<dbReference type="GO" id="GO:0000272">
    <property type="term" value="P:polysaccharide catabolic process"/>
    <property type="evidence" value="ECO:0007669"/>
    <property type="project" value="InterPro"/>
</dbReference>
<reference evidence="2 3" key="1">
    <citation type="submission" date="2021-05" db="EMBL/GenBank/DDBJ databases">
        <title>The draft genome of Geobacter pelophilus DSM 12255.</title>
        <authorList>
            <person name="Xu Z."/>
            <person name="Masuda Y."/>
            <person name="Itoh H."/>
            <person name="Senoo K."/>
        </authorList>
    </citation>
    <scope>NUCLEOTIDE SEQUENCE [LARGE SCALE GENOMIC DNA]</scope>
    <source>
        <strain evidence="2 3">DSM 12255</strain>
    </source>
</reference>
<proteinExistence type="predicted"/>
<evidence type="ECO:0000313" key="2">
    <source>
        <dbReference type="EMBL" id="MBT0662705.1"/>
    </source>
</evidence>
<dbReference type="SUPFAM" id="SSF63446">
    <property type="entry name" value="Type I dockerin domain"/>
    <property type="match status" value="1"/>
</dbReference>
<accession>A0AAW4KZP0</accession>
<dbReference type="Gene3D" id="2.60.40.10">
    <property type="entry name" value="Immunoglobulins"/>
    <property type="match status" value="1"/>
</dbReference>
<dbReference type="EMBL" id="JAHCVJ010000001">
    <property type="protein sequence ID" value="MBT0662705.1"/>
    <property type="molecule type" value="Genomic_DNA"/>
</dbReference>
<organism evidence="2 3">
    <name type="scientific">Geoanaerobacter pelophilus</name>
    <dbReference type="NCBI Taxonomy" id="60036"/>
    <lineage>
        <taxon>Bacteria</taxon>
        <taxon>Pseudomonadati</taxon>
        <taxon>Thermodesulfobacteriota</taxon>
        <taxon>Desulfuromonadia</taxon>
        <taxon>Geobacterales</taxon>
        <taxon>Geobacteraceae</taxon>
        <taxon>Geoanaerobacter</taxon>
    </lineage>
</organism>
<dbReference type="CDD" id="cd00063">
    <property type="entry name" value="FN3"/>
    <property type="match status" value="1"/>
</dbReference>
<dbReference type="InterPro" id="IPR018247">
    <property type="entry name" value="EF_Hand_1_Ca_BS"/>
</dbReference>
<evidence type="ECO:0000259" key="1">
    <source>
        <dbReference type="PROSITE" id="PS50853"/>
    </source>
</evidence>
<dbReference type="Pfam" id="PF00041">
    <property type="entry name" value="fn3"/>
    <property type="match status" value="1"/>
</dbReference>
<dbReference type="PROSITE" id="PS50853">
    <property type="entry name" value="FN3"/>
    <property type="match status" value="1"/>
</dbReference>
<dbReference type="AlphaFoldDB" id="A0AAW4KZP0"/>
<dbReference type="RefSeq" id="WP_214169507.1">
    <property type="nucleotide sequence ID" value="NZ_JAHCVJ010000001.1"/>
</dbReference>
<dbReference type="SUPFAM" id="SSF49265">
    <property type="entry name" value="Fibronectin type III"/>
    <property type="match status" value="1"/>
</dbReference>
<name>A0AAW4KZP0_9BACT</name>
<sequence length="184" mass="19626">MSACFRIVIVSVLVVSFFVNFTSSSVAGDFIVRWSPNSENDLAGYRVYYWNNASDVLKLDRVASSIDVSDVTSTILRGLSPYSPYFIAVTAYNQSGLESSFSDIVTIYPEKSCLPGDISGDGYVDISDVMLALRIAVGKVNATSEQLACGDVAPVKNGVVAPNGKIDTGDAIVMLSKVVGKIAF</sequence>
<dbReference type="InterPro" id="IPR036116">
    <property type="entry name" value="FN3_sf"/>
</dbReference>
<dbReference type="InterPro" id="IPR003961">
    <property type="entry name" value="FN3_dom"/>
</dbReference>